<dbReference type="SUPFAM" id="SSF55781">
    <property type="entry name" value="GAF domain-like"/>
    <property type="match status" value="2"/>
</dbReference>
<dbReference type="Gene3D" id="3.30.450.40">
    <property type="match status" value="2"/>
</dbReference>
<dbReference type="AlphaFoldDB" id="A0AAC9IYM0"/>
<protein>
    <recommendedName>
        <fullName evidence="1">GGDEF domain-containing protein</fullName>
    </recommendedName>
</protein>
<evidence type="ECO:0000259" key="1">
    <source>
        <dbReference type="PROSITE" id="PS50887"/>
    </source>
</evidence>
<dbReference type="InterPro" id="IPR029016">
    <property type="entry name" value="GAF-like_dom_sf"/>
</dbReference>
<dbReference type="GO" id="GO:1902201">
    <property type="term" value="P:negative regulation of bacterial-type flagellum-dependent cell motility"/>
    <property type="evidence" value="ECO:0007669"/>
    <property type="project" value="TreeGrafter"/>
</dbReference>
<dbReference type="RefSeq" id="WP_071648786.1">
    <property type="nucleotide sequence ID" value="NZ_CP017962.1"/>
</dbReference>
<feature type="domain" description="GGDEF" evidence="1">
    <location>
        <begin position="476"/>
        <end position="604"/>
    </location>
</feature>
<dbReference type="CDD" id="cd01949">
    <property type="entry name" value="GGDEF"/>
    <property type="match status" value="1"/>
</dbReference>
<reference evidence="2 3" key="1">
    <citation type="submission" date="2016-11" db="EMBL/GenBank/DDBJ databases">
        <title>Complete genome sequencing of Virgibacillus halodenitrificans PDB-F2.</title>
        <authorList>
            <person name="Sun Z."/>
            <person name="Zhou Y."/>
            <person name="Li H."/>
        </authorList>
    </citation>
    <scope>NUCLEOTIDE SEQUENCE [LARGE SCALE GENOMIC DNA]</scope>
    <source>
        <strain evidence="2 3">PDB-F2</strain>
    </source>
</reference>
<organism evidence="2 3">
    <name type="scientific">Virgibacillus halodenitrificans</name>
    <name type="common">Bacillus halodenitrificans</name>
    <dbReference type="NCBI Taxonomy" id="1482"/>
    <lineage>
        <taxon>Bacteria</taxon>
        <taxon>Bacillati</taxon>
        <taxon>Bacillota</taxon>
        <taxon>Bacilli</taxon>
        <taxon>Bacillales</taxon>
        <taxon>Bacillaceae</taxon>
        <taxon>Virgibacillus</taxon>
    </lineage>
</organism>
<dbReference type="Proteomes" id="UP000182945">
    <property type="component" value="Chromosome"/>
</dbReference>
<dbReference type="InterPro" id="IPR000160">
    <property type="entry name" value="GGDEF_dom"/>
</dbReference>
<dbReference type="PANTHER" id="PTHR45138">
    <property type="entry name" value="REGULATORY COMPONENTS OF SENSORY TRANSDUCTION SYSTEM"/>
    <property type="match status" value="1"/>
</dbReference>
<dbReference type="FunFam" id="3.30.70.270:FF:000001">
    <property type="entry name" value="Diguanylate cyclase domain protein"/>
    <property type="match status" value="1"/>
</dbReference>
<dbReference type="GeneID" id="71514207"/>
<dbReference type="PROSITE" id="PS50887">
    <property type="entry name" value="GGDEF"/>
    <property type="match status" value="1"/>
</dbReference>
<dbReference type="PANTHER" id="PTHR45138:SF9">
    <property type="entry name" value="DIGUANYLATE CYCLASE DGCM-RELATED"/>
    <property type="match status" value="1"/>
</dbReference>
<dbReference type="SUPFAM" id="SSF55073">
    <property type="entry name" value="Nucleotide cyclase"/>
    <property type="match status" value="1"/>
</dbReference>
<gene>
    <name evidence="2" type="ORF">BME96_07375</name>
</gene>
<dbReference type="KEGG" id="vhl:BME96_07375"/>
<dbReference type="InterPro" id="IPR043128">
    <property type="entry name" value="Rev_trsase/Diguanyl_cyclase"/>
</dbReference>
<dbReference type="GO" id="GO:0043709">
    <property type="term" value="P:cell adhesion involved in single-species biofilm formation"/>
    <property type="evidence" value="ECO:0007669"/>
    <property type="project" value="TreeGrafter"/>
</dbReference>
<evidence type="ECO:0000313" key="3">
    <source>
        <dbReference type="Proteomes" id="UP000182945"/>
    </source>
</evidence>
<evidence type="ECO:0000313" key="2">
    <source>
        <dbReference type="EMBL" id="APC48002.1"/>
    </source>
</evidence>
<accession>A0AAC9IYM0</accession>
<dbReference type="InterPro" id="IPR050469">
    <property type="entry name" value="Diguanylate_Cyclase"/>
</dbReference>
<proteinExistence type="predicted"/>
<name>A0AAC9IYM0_VIRHA</name>
<dbReference type="InterPro" id="IPR029787">
    <property type="entry name" value="Nucleotide_cyclase"/>
</dbReference>
<dbReference type="Pfam" id="PF00990">
    <property type="entry name" value="GGDEF"/>
    <property type="match status" value="1"/>
</dbReference>
<dbReference type="Gene3D" id="3.30.70.270">
    <property type="match status" value="1"/>
</dbReference>
<dbReference type="GO" id="GO:0005886">
    <property type="term" value="C:plasma membrane"/>
    <property type="evidence" value="ECO:0007669"/>
    <property type="project" value="TreeGrafter"/>
</dbReference>
<dbReference type="NCBIfam" id="TIGR00254">
    <property type="entry name" value="GGDEF"/>
    <property type="match status" value="1"/>
</dbReference>
<dbReference type="EMBL" id="CP017962">
    <property type="protein sequence ID" value="APC48002.1"/>
    <property type="molecule type" value="Genomic_DNA"/>
</dbReference>
<dbReference type="GO" id="GO:0052621">
    <property type="term" value="F:diguanylate cyclase activity"/>
    <property type="evidence" value="ECO:0007669"/>
    <property type="project" value="TreeGrafter"/>
</dbReference>
<sequence>MTEPREIIMSMKNKYFDICTHLEEYNYQQIISMLVSSLKMVLNTPFVAMYTYNKWEKNYKLINEINVQENFSPKKIIVNDQELKQMSPKTMFNAVLSIQPLKEFNILLYAGWLEKQPFSQENIDEIREETERFLTIIKSYYLQKQSREKADLLYEFSSDLLPMKDKEEILHYIIQKLSFLYPNCEFHLLLSHDLDTNSDLPVKTIEYSDDVTKRASTQVFISGSLQIEIGETGENPTLYAPLSGKQGVYGVLQVITKSDLHFLDDMADFIKGVAEITGKAIENASLFAHINQSISDLKLINDTTHKLNSNLQLSEITKHIRNLIIEVCHASQIGFIYYSETKEIDYEILTGSTAYFTTKQGHMLAEYLVGRNLKEAIFSGDFKEIPHFPYKSVMVTPMTNSNTIYGFIVVMHEEQAYFSFERFKLLQLLTHHSTLALTNTSLRERLERAVITDHLTKLYSRNHLEEEISSHMVVGEMGALLLFDIDDFKKVNDTFGHHVGDQVLKQVAQVIKTFIETEDIPARWGGEELAIYAPNITLNEGVQVAGLIRRQVEKFTDPVVTLSCGVAAWDLEEEDTIKDLFLRADKALYEAKNTGKNCVAKHTLASYAIDANTNKQ</sequence>
<dbReference type="SMART" id="SM00267">
    <property type="entry name" value="GGDEF"/>
    <property type="match status" value="1"/>
</dbReference>